<feature type="repeat" description="TPR" evidence="7">
    <location>
        <begin position="186"/>
        <end position="219"/>
    </location>
</feature>
<keyword evidence="5" id="KW-0539">Nucleus</keyword>
<feature type="region of interest" description="Disordered" evidence="8">
    <location>
        <begin position="319"/>
        <end position="342"/>
    </location>
</feature>
<protein>
    <recommendedName>
        <fullName evidence="11">Protein POLLENLESS 3</fullName>
    </recommendedName>
</protein>
<gene>
    <name evidence="9" type="ORF">PVL29_013426</name>
</gene>
<evidence type="ECO:0000256" key="8">
    <source>
        <dbReference type="SAM" id="MobiDB-lite"/>
    </source>
</evidence>
<dbReference type="InterPro" id="IPR011990">
    <property type="entry name" value="TPR-like_helical_dom_sf"/>
</dbReference>
<dbReference type="Pfam" id="PF00515">
    <property type="entry name" value="TPR_1"/>
    <property type="match status" value="1"/>
</dbReference>
<evidence type="ECO:0000256" key="1">
    <source>
        <dbReference type="ARBA" id="ARBA00004123"/>
    </source>
</evidence>
<dbReference type="EMBL" id="JARBHA010000010">
    <property type="protein sequence ID" value="KAJ9691247.1"/>
    <property type="molecule type" value="Genomic_DNA"/>
</dbReference>
<comment type="similarity">
    <text evidence="6">Belongs to the MS5 protein family.</text>
</comment>
<dbReference type="Proteomes" id="UP001168098">
    <property type="component" value="Unassembled WGS sequence"/>
</dbReference>
<keyword evidence="2" id="KW-0677">Repeat</keyword>
<evidence type="ECO:0000256" key="2">
    <source>
        <dbReference type="ARBA" id="ARBA00022737"/>
    </source>
</evidence>
<feature type="compositionally biased region" description="Low complexity" evidence="8">
    <location>
        <begin position="646"/>
        <end position="660"/>
    </location>
</feature>
<evidence type="ECO:0000313" key="10">
    <source>
        <dbReference type="Proteomes" id="UP001168098"/>
    </source>
</evidence>
<evidence type="ECO:0008006" key="11">
    <source>
        <dbReference type="Google" id="ProtNLM"/>
    </source>
</evidence>
<proteinExistence type="inferred from homology"/>
<keyword evidence="10" id="KW-1185">Reference proteome</keyword>
<name>A0AA38ZLM8_VITRO</name>
<evidence type="ECO:0000256" key="6">
    <source>
        <dbReference type="ARBA" id="ARBA00025750"/>
    </source>
</evidence>
<reference evidence="9 10" key="1">
    <citation type="journal article" date="2023" name="BMC Biotechnol.">
        <title>Vitis rotundifolia cv Carlos genome sequencing.</title>
        <authorList>
            <person name="Huff M."/>
            <person name="Hulse-Kemp A."/>
            <person name="Scheffler B."/>
            <person name="Youngblood R."/>
            <person name="Simpson S."/>
            <person name="Babiker E."/>
            <person name="Staton M."/>
        </authorList>
    </citation>
    <scope>NUCLEOTIDE SEQUENCE [LARGE SCALE GENOMIC DNA]</scope>
    <source>
        <tissue evidence="9">Leaf</tissue>
    </source>
</reference>
<comment type="subcellular location">
    <subcellularLocation>
        <location evidence="1">Nucleus</location>
    </subcellularLocation>
</comment>
<evidence type="ECO:0000256" key="4">
    <source>
        <dbReference type="ARBA" id="ARBA00023054"/>
    </source>
</evidence>
<keyword evidence="3 7" id="KW-0802">TPR repeat</keyword>
<evidence type="ECO:0000313" key="9">
    <source>
        <dbReference type="EMBL" id="KAJ9691247.1"/>
    </source>
</evidence>
<dbReference type="GO" id="GO:0005634">
    <property type="term" value="C:nucleus"/>
    <property type="evidence" value="ECO:0007669"/>
    <property type="project" value="UniProtKB-SubCell"/>
</dbReference>
<dbReference type="PANTHER" id="PTHR36326">
    <property type="entry name" value="PROTEIN POLLENLESS 3-LIKE 2"/>
    <property type="match status" value="1"/>
</dbReference>
<comment type="caution">
    <text evidence="9">The sequence shown here is derived from an EMBL/GenBank/DDBJ whole genome shotgun (WGS) entry which is preliminary data.</text>
</comment>
<feature type="region of interest" description="Disordered" evidence="8">
    <location>
        <begin position="882"/>
        <end position="947"/>
    </location>
</feature>
<dbReference type="SUPFAM" id="SSF48452">
    <property type="entry name" value="TPR-like"/>
    <property type="match status" value="1"/>
</dbReference>
<keyword evidence="4" id="KW-0175">Coiled coil</keyword>
<dbReference type="PANTHER" id="PTHR36326:SF4">
    <property type="entry name" value="PROTEIN POLLENLESS 3-LIKE 1"/>
    <property type="match status" value="1"/>
</dbReference>
<dbReference type="Gene3D" id="1.25.40.10">
    <property type="entry name" value="Tetratricopeptide repeat domain"/>
    <property type="match status" value="1"/>
</dbReference>
<dbReference type="PROSITE" id="PS50005">
    <property type="entry name" value="TPR"/>
    <property type="match status" value="1"/>
</dbReference>
<dbReference type="SMART" id="SM00028">
    <property type="entry name" value="TPR"/>
    <property type="match status" value="1"/>
</dbReference>
<dbReference type="PROSITE" id="PS50293">
    <property type="entry name" value="TPR_REGION"/>
    <property type="match status" value="1"/>
</dbReference>
<feature type="region of interest" description="Disordered" evidence="8">
    <location>
        <begin position="1"/>
        <end position="26"/>
    </location>
</feature>
<dbReference type="InterPro" id="IPR044961">
    <property type="entry name" value="MS5/SDI1"/>
</dbReference>
<evidence type="ECO:0000256" key="3">
    <source>
        <dbReference type="ARBA" id="ARBA00022803"/>
    </source>
</evidence>
<dbReference type="InterPro" id="IPR019734">
    <property type="entry name" value="TPR_rpt"/>
</dbReference>
<evidence type="ECO:0000256" key="7">
    <source>
        <dbReference type="PROSITE-ProRule" id="PRU00339"/>
    </source>
</evidence>
<evidence type="ECO:0000256" key="5">
    <source>
        <dbReference type="ARBA" id="ARBA00023242"/>
    </source>
</evidence>
<organism evidence="9 10">
    <name type="scientific">Vitis rotundifolia</name>
    <name type="common">Muscadine grape</name>
    <dbReference type="NCBI Taxonomy" id="103349"/>
    <lineage>
        <taxon>Eukaryota</taxon>
        <taxon>Viridiplantae</taxon>
        <taxon>Streptophyta</taxon>
        <taxon>Embryophyta</taxon>
        <taxon>Tracheophyta</taxon>
        <taxon>Spermatophyta</taxon>
        <taxon>Magnoliopsida</taxon>
        <taxon>eudicotyledons</taxon>
        <taxon>Gunneridae</taxon>
        <taxon>Pentapetalae</taxon>
        <taxon>rosids</taxon>
        <taxon>Vitales</taxon>
        <taxon>Vitaceae</taxon>
        <taxon>Viteae</taxon>
        <taxon>Vitis</taxon>
    </lineage>
</organism>
<sequence>MWSHNNNFPAKGFSTPPPTWKSKASFSPAAPVSEKKRSMANKDDLFHVVYKVPAGDSPYVRAKQVQLIDKDPNRAISLFWAAINSGDRVDSALKDMAVVMKQLNRSDEAIEAIKSFRHLCPQESQESLDNVLVELYKRSGRLDEQIEMLQYKLKNIDEGSAFGGKRTKIARSQGKKIQISIEQEKSRLLGNLAWAYLQQGNYKTAGELYKQALALDPDKNKECNLAICLMYMNKIKEAKAMLYAIQVSSQNGRMDDSYVKSFERASQILTELEANSVIDPNEQEGHEEMRRHLRSLVSRNSIEVNSCINEENDHLSGLVASRRRAGRQQEETMLLDKPNRRSYCQNQFENKDNLSQPDEESSKYISLGLSSAQSPQNLYADKWKKGAQLENPFERSDFSSRRKGNWVSATGKEGSAQRRTYGSPLLVRGNSKFPSTEQRRGPCLLSKADQRKSIWGENTADSQGRKLSFEDPIAKEARAMVPQNLDGRLQASSNEKLKIALQTSEKSLPSPGGSWGGITRVESEVVTEPISYSTLNGYWKWNSWGSDEYSQLKNEAVIESKSQPVANGNRERNYWGNVELKKFQMNGSNSSPSMQQKSPIARAATPITFNDGQPVADGDKQRNYRENVEQKKFPVKESNLSPSMQSRSPAAVSKAVAPASFNDGQPTADGDSKRYWENGEKNNFATKGSNSNPCMQLKSPTALDKAIAPATFTDGECWEQSSDIHVMRDMRLRYSFDGKCFRENSRKLMSLQQVEGNPELPIQDSSTSKNKKTWADMVEEEEQELLGGRTVFLESNLDYCYQRPSFSFQTPNKWYDGWSHGEDFNDENLNSNIFHQTPPSLHEIDDVSYKLEAFDLKGGYSTPGSDVSSRNNPTARRSLCFDQQQEPDPAEHCRPSPLPKKALNFEGSKFVPANESMSTSGSTIRPKRRNRLQVFRDITLHTESPRT</sequence>
<accession>A0AA38ZLM8</accession>
<feature type="region of interest" description="Disordered" evidence="8">
    <location>
        <begin position="394"/>
        <end position="442"/>
    </location>
</feature>
<feature type="region of interest" description="Disordered" evidence="8">
    <location>
        <begin position="630"/>
        <end position="674"/>
    </location>
</feature>
<dbReference type="AlphaFoldDB" id="A0AA38ZLM8"/>
<feature type="compositionally biased region" description="Basic and acidic residues" evidence="8">
    <location>
        <begin position="938"/>
        <end position="947"/>
    </location>
</feature>